<dbReference type="CDD" id="cd14859">
    <property type="entry name" value="PMEI_like"/>
    <property type="match status" value="1"/>
</dbReference>
<dbReference type="InterPro" id="IPR052421">
    <property type="entry name" value="PCW_Enzyme_Inhibitor"/>
</dbReference>
<evidence type="ECO:0000313" key="6">
    <source>
        <dbReference type="Proteomes" id="UP001188597"/>
    </source>
</evidence>
<feature type="domain" description="Pectinesterase inhibitor" evidence="4">
    <location>
        <begin position="133"/>
        <end position="264"/>
    </location>
</feature>
<evidence type="ECO:0000313" key="5">
    <source>
        <dbReference type="EMBL" id="KAK3011459.1"/>
    </source>
</evidence>
<evidence type="ECO:0000256" key="3">
    <source>
        <dbReference type="ARBA" id="ARBA00038471"/>
    </source>
</evidence>
<dbReference type="InterPro" id="IPR006501">
    <property type="entry name" value="Pectinesterase_inhib_dom"/>
</dbReference>
<dbReference type="Gene3D" id="1.20.140.40">
    <property type="entry name" value="Invertase/pectin methylesterase inhibitor family protein"/>
    <property type="match status" value="1"/>
</dbReference>
<evidence type="ECO:0000256" key="1">
    <source>
        <dbReference type="ARBA" id="ARBA00022729"/>
    </source>
</evidence>
<protein>
    <recommendedName>
        <fullName evidence="4">Pectinesterase inhibitor domain-containing protein</fullName>
    </recommendedName>
</protein>
<dbReference type="NCBIfam" id="TIGR01614">
    <property type="entry name" value="PME_inhib"/>
    <property type="match status" value="1"/>
</dbReference>
<dbReference type="PANTHER" id="PTHR36710:SF18">
    <property type="entry name" value="PECTINESTERASE INHIBITOR 5-RELATED"/>
    <property type="match status" value="1"/>
</dbReference>
<accession>A0AA89AP16</accession>
<proteinExistence type="inferred from homology"/>
<dbReference type="AlphaFoldDB" id="A0AA89AP16"/>
<dbReference type="Proteomes" id="UP001188597">
    <property type="component" value="Unassembled WGS sequence"/>
</dbReference>
<dbReference type="InterPro" id="IPR035513">
    <property type="entry name" value="Invertase/methylesterase_inhib"/>
</dbReference>
<comment type="similarity">
    <text evidence="3">Belongs to the PMEI family.</text>
</comment>
<gene>
    <name evidence="5" type="ORF">RJ639_012757</name>
</gene>
<keyword evidence="2" id="KW-1015">Disulfide bond</keyword>
<dbReference type="GO" id="GO:0004857">
    <property type="term" value="F:enzyme inhibitor activity"/>
    <property type="evidence" value="ECO:0007669"/>
    <property type="project" value="InterPro"/>
</dbReference>
<keyword evidence="1" id="KW-0732">Signal</keyword>
<sequence>MASQLFSSLFSRHENSHGAPKYIATAGSGGFLEGFLVGEDQIYDGLVVNVAKFKMIATGDELNLQQKIIAEDVAAPACTTDDRDPEAIVEGGGGNNLKVYTYKDMKQFISKNCKDEDISFRSMGETCYPRPLHDSVLREIECRRCKFDRANVKGLARIILELFLDAAKDNLVQVKKLQSGATDPAIKQCLDVCSDEYSSAINVWIPLAFKYLESNSIPDAITEVSNASGDAETCEESFGEVSRQSPLTAENNHVLHLGKIDEGIMSILN</sequence>
<comment type="caution">
    <text evidence="5">The sequence shown here is derived from an EMBL/GenBank/DDBJ whole genome shotgun (WGS) entry which is preliminary data.</text>
</comment>
<evidence type="ECO:0000256" key="2">
    <source>
        <dbReference type="ARBA" id="ARBA00023157"/>
    </source>
</evidence>
<evidence type="ECO:0000259" key="4">
    <source>
        <dbReference type="SMART" id="SM00856"/>
    </source>
</evidence>
<dbReference type="EMBL" id="JAVXUP010001453">
    <property type="protein sequence ID" value="KAK3011459.1"/>
    <property type="molecule type" value="Genomic_DNA"/>
</dbReference>
<reference evidence="5" key="1">
    <citation type="submission" date="2022-12" db="EMBL/GenBank/DDBJ databases">
        <title>Draft genome assemblies for two species of Escallonia (Escalloniales).</title>
        <authorList>
            <person name="Chanderbali A."/>
            <person name="Dervinis C."/>
            <person name="Anghel I."/>
            <person name="Soltis D."/>
            <person name="Soltis P."/>
            <person name="Zapata F."/>
        </authorList>
    </citation>
    <scope>NUCLEOTIDE SEQUENCE</scope>
    <source>
        <strain evidence="5">UCBG64.0493</strain>
        <tissue evidence="5">Leaf</tissue>
    </source>
</reference>
<dbReference type="SUPFAM" id="SSF101148">
    <property type="entry name" value="Plant invertase/pectin methylesterase inhibitor"/>
    <property type="match status" value="1"/>
</dbReference>
<dbReference type="PANTHER" id="PTHR36710">
    <property type="entry name" value="PECTINESTERASE INHIBITOR-LIKE"/>
    <property type="match status" value="1"/>
</dbReference>
<organism evidence="5 6">
    <name type="scientific">Escallonia herrerae</name>
    <dbReference type="NCBI Taxonomy" id="1293975"/>
    <lineage>
        <taxon>Eukaryota</taxon>
        <taxon>Viridiplantae</taxon>
        <taxon>Streptophyta</taxon>
        <taxon>Embryophyta</taxon>
        <taxon>Tracheophyta</taxon>
        <taxon>Spermatophyta</taxon>
        <taxon>Magnoliopsida</taxon>
        <taxon>eudicotyledons</taxon>
        <taxon>Gunneridae</taxon>
        <taxon>Pentapetalae</taxon>
        <taxon>asterids</taxon>
        <taxon>campanulids</taxon>
        <taxon>Escalloniales</taxon>
        <taxon>Escalloniaceae</taxon>
        <taxon>Escallonia</taxon>
    </lineage>
</organism>
<name>A0AA89AP16_9ASTE</name>
<dbReference type="Pfam" id="PF04043">
    <property type="entry name" value="PMEI"/>
    <property type="match status" value="1"/>
</dbReference>
<dbReference type="SMART" id="SM00856">
    <property type="entry name" value="PMEI"/>
    <property type="match status" value="1"/>
</dbReference>
<keyword evidence="6" id="KW-1185">Reference proteome</keyword>